<proteinExistence type="predicted"/>
<feature type="domain" description="Sugar 3,4-ketoisomerase QdtA cupin" evidence="1">
    <location>
        <begin position="13"/>
        <end position="118"/>
    </location>
</feature>
<name>A0ABQ4QG42_9HYPH</name>
<dbReference type="InterPro" id="IPR011051">
    <property type="entry name" value="RmlC_Cupin_sf"/>
</dbReference>
<dbReference type="Pfam" id="PF05523">
    <property type="entry name" value="FdtA"/>
    <property type="match status" value="1"/>
</dbReference>
<gene>
    <name evidence="2" type="ORF">AFCDBAGC_2074</name>
</gene>
<dbReference type="InterPro" id="IPR014710">
    <property type="entry name" value="RmlC-like_jellyroll"/>
</dbReference>
<accession>A0ABQ4QG42</accession>
<keyword evidence="3" id="KW-1185">Reference proteome</keyword>
<dbReference type="CDD" id="cd20292">
    <property type="entry name" value="cupin_QdtA-like"/>
    <property type="match status" value="1"/>
</dbReference>
<organism evidence="2 3">
    <name type="scientific">Methylobacterium cerastii</name>
    <dbReference type="NCBI Taxonomy" id="932741"/>
    <lineage>
        <taxon>Bacteria</taxon>
        <taxon>Pseudomonadati</taxon>
        <taxon>Pseudomonadota</taxon>
        <taxon>Alphaproteobacteria</taxon>
        <taxon>Hyphomicrobiales</taxon>
        <taxon>Methylobacteriaceae</taxon>
        <taxon>Methylobacterium</taxon>
    </lineage>
</organism>
<protein>
    <recommendedName>
        <fullName evidence="1">Sugar 3,4-ketoisomerase QdtA cupin domain-containing protein</fullName>
    </recommendedName>
</protein>
<evidence type="ECO:0000313" key="2">
    <source>
        <dbReference type="EMBL" id="GJD44208.1"/>
    </source>
</evidence>
<evidence type="ECO:0000259" key="1">
    <source>
        <dbReference type="Pfam" id="PF05523"/>
    </source>
</evidence>
<dbReference type="Gene3D" id="2.60.120.10">
    <property type="entry name" value="Jelly Rolls"/>
    <property type="match status" value="1"/>
</dbReference>
<dbReference type="Proteomes" id="UP001055117">
    <property type="component" value="Unassembled WGS sequence"/>
</dbReference>
<comment type="caution">
    <text evidence="2">The sequence shown here is derived from an EMBL/GenBank/DDBJ whole genome shotgun (WGS) entry which is preliminary data.</text>
</comment>
<reference evidence="2 3" key="1">
    <citation type="journal article" date="2021" name="Front. Microbiol.">
        <title>Comprehensive Comparative Genomics and Phenotyping of Methylobacterium Species.</title>
        <authorList>
            <person name="Alessa O."/>
            <person name="Ogura Y."/>
            <person name="Fujitani Y."/>
            <person name="Takami H."/>
            <person name="Hayashi T."/>
            <person name="Sahin N."/>
            <person name="Tani A."/>
        </authorList>
    </citation>
    <scope>NUCLEOTIDE SEQUENCE [LARGE SCALE GENOMIC DNA]</scope>
    <source>
        <strain evidence="2 3">DSM 23679</strain>
    </source>
</reference>
<dbReference type="EMBL" id="BPQG01000030">
    <property type="protein sequence ID" value="GJD44208.1"/>
    <property type="molecule type" value="Genomic_DNA"/>
</dbReference>
<sequence>MRGAALLGPNVNVDPRGRLVAFEAFDNLPFVPQRVFVMEVDDATVTRGGHANSCDEVIVALRGAATIALDNGEETATVRLNGDHAPLWISAGILIRLENFEAGTLLLVCASERYGDTRHYAQPQKALITGEAAIGGRDR</sequence>
<dbReference type="InterPro" id="IPR008894">
    <property type="entry name" value="QdtA_cupin_dom"/>
</dbReference>
<dbReference type="SUPFAM" id="SSF51182">
    <property type="entry name" value="RmlC-like cupins"/>
    <property type="match status" value="1"/>
</dbReference>
<evidence type="ECO:0000313" key="3">
    <source>
        <dbReference type="Proteomes" id="UP001055117"/>
    </source>
</evidence>